<proteinExistence type="predicted"/>
<dbReference type="SUPFAM" id="SSF56349">
    <property type="entry name" value="DNA breaking-rejoining enzymes"/>
    <property type="match status" value="1"/>
</dbReference>
<name>X1S8P7_9ZZZZ</name>
<accession>X1S8P7</accession>
<feature type="non-terminal residue" evidence="1">
    <location>
        <position position="1"/>
    </location>
</feature>
<gene>
    <name evidence="1" type="ORF">S12H4_06973</name>
</gene>
<dbReference type="InterPro" id="IPR011010">
    <property type="entry name" value="DNA_brk_join_enz"/>
</dbReference>
<protein>
    <submittedName>
        <fullName evidence="1">Uncharacterized protein</fullName>
    </submittedName>
</protein>
<evidence type="ECO:0000313" key="1">
    <source>
        <dbReference type="EMBL" id="GAI71810.1"/>
    </source>
</evidence>
<organism evidence="1">
    <name type="scientific">marine sediment metagenome</name>
    <dbReference type="NCBI Taxonomy" id="412755"/>
    <lineage>
        <taxon>unclassified sequences</taxon>
        <taxon>metagenomes</taxon>
        <taxon>ecological metagenomes</taxon>
    </lineage>
</organism>
<sequence length="96" mass="10579">LSQILGHKRVSTTQIYARMAPEGLKKRHDKASPARQIVNDGSLYYCRCNQCGQHFAITPGSMATSECSVCHQVGSWYLVKTITPEQLAELQKGGAK</sequence>
<comment type="caution">
    <text evidence="1">The sequence shown here is derived from an EMBL/GenBank/DDBJ whole genome shotgun (WGS) entry which is preliminary data.</text>
</comment>
<dbReference type="AlphaFoldDB" id="X1S8P7"/>
<reference evidence="1" key="1">
    <citation type="journal article" date="2014" name="Front. Microbiol.">
        <title>High frequency of phylogenetically diverse reductive dehalogenase-homologous genes in deep subseafloor sedimentary metagenomes.</title>
        <authorList>
            <person name="Kawai M."/>
            <person name="Futagami T."/>
            <person name="Toyoda A."/>
            <person name="Takaki Y."/>
            <person name="Nishi S."/>
            <person name="Hori S."/>
            <person name="Arai W."/>
            <person name="Tsubouchi T."/>
            <person name="Morono Y."/>
            <person name="Uchiyama I."/>
            <person name="Ito T."/>
            <person name="Fujiyama A."/>
            <person name="Inagaki F."/>
            <person name="Takami H."/>
        </authorList>
    </citation>
    <scope>NUCLEOTIDE SEQUENCE</scope>
    <source>
        <strain evidence="1">Expedition CK06-06</strain>
    </source>
</reference>
<dbReference type="GO" id="GO:0003677">
    <property type="term" value="F:DNA binding"/>
    <property type="evidence" value="ECO:0007669"/>
    <property type="project" value="InterPro"/>
</dbReference>
<dbReference type="EMBL" id="BARW01002520">
    <property type="protein sequence ID" value="GAI71810.1"/>
    <property type="molecule type" value="Genomic_DNA"/>
</dbReference>